<dbReference type="InterPro" id="IPR052976">
    <property type="entry name" value="Scoloptoxin-like"/>
</dbReference>
<gene>
    <name evidence="4" type="primary">RvY_06655-1</name>
    <name evidence="4" type="synonym">RvY_06655.1</name>
    <name evidence="4" type="ORF">RvY_06655</name>
</gene>
<feature type="compositionally biased region" description="Low complexity" evidence="1">
    <location>
        <begin position="296"/>
        <end position="333"/>
    </location>
</feature>
<dbReference type="PANTHER" id="PTHR22933">
    <property type="entry name" value="FI18007P1-RELATED"/>
    <property type="match status" value="1"/>
</dbReference>
<dbReference type="Pfam" id="PF01607">
    <property type="entry name" value="CBM_14"/>
    <property type="match status" value="1"/>
</dbReference>
<dbReference type="InterPro" id="IPR002557">
    <property type="entry name" value="Chitin-bd_dom"/>
</dbReference>
<feature type="compositionally biased region" description="Polar residues" evidence="1">
    <location>
        <begin position="212"/>
        <end position="259"/>
    </location>
</feature>
<keyword evidence="5" id="KW-1185">Reference proteome</keyword>
<reference evidence="4 5" key="1">
    <citation type="journal article" date="2016" name="Nat. Commun.">
        <title>Extremotolerant tardigrade genome and improved radiotolerance of human cultured cells by tardigrade-unique protein.</title>
        <authorList>
            <person name="Hashimoto T."/>
            <person name="Horikawa D.D."/>
            <person name="Saito Y."/>
            <person name="Kuwahara H."/>
            <person name="Kozuka-Hata H."/>
            <person name="Shin-I T."/>
            <person name="Minakuchi Y."/>
            <person name="Ohishi K."/>
            <person name="Motoyama A."/>
            <person name="Aizu T."/>
            <person name="Enomoto A."/>
            <person name="Kondo K."/>
            <person name="Tanaka S."/>
            <person name="Hara Y."/>
            <person name="Koshikawa S."/>
            <person name="Sagara H."/>
            <person name="Miura T."/>
            <person name="Yokobori S."/>
            <person name="Miyagawa K."/>
            <person name="Suzuki Y."/>
            <person name="Kubo T."/>
            <person name="Oyama M."/>
            <person name="Kohara Y."/>
            <person name="Fujiyama A."/>
            <person name="Arakawa K."/>
            <person name="Katayama T."/>
            <person name="Toyoda A."/>
            <person name="Kunieda T."/>
        </authorList>
    </citation>
    <scope>NUCLEOTIDE SEQUENCE [LARGE SCALE GENOMIC DNA]</scope>
    <source>
        <strain evidence="4 5">YOKOZUNA-1</strain>
    </source>
</reference>
<feature type="signal peptide" evidence="2">
    <location>
        <begin position="1"/>
        <end position="15"/>
    </location>
</feature>
<dbReference type="EMBL" id="BDGG01000003">
    <property type="protein sequence ID" value="GAU94959.1"/>
    <property type="molecule type" value="Genomic_DNA"/>
</dbReference>
<name>A0A1D1UZB4_RAMVA</name>
<comment type="caution">
    <text evidence="4">The sequence shown here is derived from an EMBL/GenBank/DDBJ whole genome shotgun (WGS) entry which is preliminary data.</text>
</comment>
<dbReference type="Gene3D" id="2.170.140.10">
    <property type="entry name" value="Chitin binding domain"/>
    <property type="match status" value="1"/>
</dbReference>
<dbReference type="AlphaFoldDB" id="A0A1D1UZB4"/>
<evidence type="ECO:0000313" key="4">
    <source>
        <dbReference type="EMBL" id="GAU94959.1"/>
    </source>
</evidence>
<feature type="compositionally biased region" description="Low complexity" evidence="1">
    <location>
        <begin position="267"/>
        <end position="288"/>
    </location>
</feature>
<dbReference type="SUPFAM" id="SSF57625">
    <property type="entry name" value="Invertebrate chitin-binding proteins"/>
    <property type="match status" value="1"/>
</dbReference>
<organism evidence="4 5">
    <name type="scientific">Ramazzottius varieornatus</name>
    <name type="common">Water bear</name>
    <name type="synonym">Tardigrade</name>
    <dbReference type="NCBI Taxonomy" id="947166"/>
    <lineage>
        <taxon>Eukaryota</taxon>
        <taxon>Metazoa</taxon>
        <taxon>Ecdysozoa</taxon>
        <taxon>Tardigrada</taxon>
        <taxon>Eutardigrada</taxon>
        <taxon>Parachela</taxon>
        <taxon>Hypsibioidea</taxon>
        <taxon>Ramazzottiidae</taxon>
        <taxon>Ramazzottius</taxon>
    </lineage>
</organism>
<dbReference type="PROSITE" id="PS50940">
    <property type="entry name" value="CHIT_BIND_II"/>
    <property type="match status" value="1"/>
</dbReference>
<dbReference type="STRING" id="947166.A0A1D1UZB4"/>
<evidence type="ECO:0000313" key="5">
    <source>
        <dbReference type="Proteomes" id="UP000186922"/>
    </source>
</evidence>
<dbReference type="PANTHER" id="PTHR22933:SF43">
    <property type="entry name" value="LP10131P"/>
    <property type="match status" value="1"/>
</dbReference>
<feature type="domain" description="Chitin-binding type-2" evidence="3">
    <location>
        <begin position="59"/>
        <end position="116"/>
    </location>
</feature>
<feature type="compositionally biased region" description="Low complexity" evidence="1">
    <location>
        <begin position="151"/>
        <end position="167"/>
    </location>
</feature>
<feature type="chain" id="PRO_5012249709" description="Chitin-binding type-2 domain-containing protein" evidence="2">
    <location>
        <begin position="16"/>
        <end position="333"/>
    </location>
</feature>
<dbReference type="Proteomes" id="UP000186922">
    <property type="component" value="Unassembled WGS sequence"/>
</dbReference>
<proteinExistence type="predicted"/>
<accession>A0A1D1UZB4</accession>
<evidence type="ECO:0000259" key="3">
    <source>
        <dbReference type="PROSITE" id="PS50940"/>
    </source>
</evidence>
<dbReference type="OrthoDB" id="10059269at2759"/>
<feature type="compositionally biased region" description="Low complexity" evidence="1">
    <location>
        <begin position="174"/>
        <end position="195"/>
    </location>
</feature>
<keyword evidence="2" id="KW-0732">Signal</keyword>
<dbReference type="InterPro" id="IPR036508">
    <property type="entry name" value="Chitin-bd_dom_sf"/>
</dbReference>
<evidence type="ECO:0000256" key="1">
    <source>
        <dbReference type="SAM" id="MobiDB-lite"/>
    </source>
</evidence>
<dbReference type="GO" id="GO:0008061">
    <property type="term" value="F:chitin binding"/>
    <property type="evidence" value="ECO:0007669"/>
    <property type="project" value="InterPro"/>
</dbReference>
<dbReference type="GO" id="GO:0005576">
    <property type="term" value="C:extracellular region"/>
    <property type="evidence" value="ECO:0007669"/>
    <property type="project" value="InterPro"/>
</dbReference>
<protein>
    <recommendedName>
        <fullName evidence="3">Chitin-binding type-2 domain-containing protein</fullName>
    </recommendedName>
</protein>
<feature type="region of interest" description="Disordered" evidence="1">
    <location>
        <begin position="151"/>
        <end position="333"/>
    </location>
</feature>
<evidence type="ECO:0000256" key="2">
    <source>
        <dbReference type="SAM" id="SignalP"/>
    </source>
</evidence>
<sequence>MKFLVVLALVGFAAAQQNKYSGRYVFDLIKPALTAGEVETLLASRDASYPTYNEIPQTSFQCGTRIGFYADVEAQCQVFHRCDINGNQTSYLCVNTTVFNQITLVCDAWYNVDCAGSAQYEDFANSRLYTGQQLFDSPPADYIAPSQLLAQQQQEQLNAQGSQSSGQQQGGQQSGNQQASGSRGGASQASRGNANTQAGRPAVNANAGAQAGRSNKGSMTLQSSGFASSAGRSDTTQEQGADQTQSGAEQTQGADQTFKAQGRSDTEQGQSQQAQGADQSNSASQSASAEERSDAAEPSTAAAAAESSPADSADQSSNAGSAAQSSSTAARSQ</sequence>